<keyword evidence="6" id="KW-0325">Glycoprotein</keyword>
<comment type="subcellular location">
    <subcellularLocation>
        <location evidence="1">Membrane</location>
    </subcellularLocation>
</comment>
<dbReference type="GO" id="GO:0016020">
    <property type="term" value="C:membrane"/>
    <property type="evidence" value="ECO:0007669"/>
    <property type="project" value="UniProtKB-SubCell"/>
</dbReference>
<dbReference type="Pfam" id="PF06060">
    <property type="entry name" value="Mesothelin"/>
    <property type="match status" value="1"/>
</dbReference>
<reference evidence="7 8" key="1">
    <citation type="journal article" date="2024" name="Proc. Natl. Acad. Sci. U.S.A.">
        <title>The genetic regulatory architecture and epigenomic basis for age-related changes in rattlesnake venom.</title>
        <authorList>
            <person name="Hogan M.P."/>
            <person name="Holding M.L."/>
            <person name="Nystrom G.S."/>
            <person name="Colston T.J."/>
            <person name="Bartlett D.A."/>
            <person name="Mason A.J."/>
            <person name="Ellsworth S.A."/>
            <person name="Rautsaw R.M."/>
            <person name="Lawrence K.C."/>
            <person name="Strickland J.L."/>
            <person name="He B."/>
            <person name="Fraser P."/>
            <person name="Margres M.J."/>
            <person name="Gilbert D.M."/>
            <person name="Gibbs H.L."/>
            <person name="Parkinson C.L."/>
            <person name="Rokyta D.R."/>
        </authorList>
    </citation>
    <scope>NUCLEOTIDE SEQUENCE [LARGE SCALE GENOMIC DNA]</scope>
    <source>
        <strain evidence="7">DRR0105</strain>
    </source>
</reference>
<evidence type="ECO:0000256" key="6">
    <source>
        <dbReference type="ARBA" id="ARBA00023180"/>
    </source>
</evidence>
<keyword evidence="5" id="KW-0472">Membrane</keyword>
<dbReference type="GO" id="GO:0009986">
    <property type="term" value="C:cell surface"/>
    <property type="evidence" value="ECO:0007669"/>
    <property type="project" value="TreeGrafter"/>
</dbReference>
<dbReference type="EMBL" id="JAOTOJ010000014">
    <property type="protein sequence ID" value="KAK9393391.1"/>
    <property type="molecule type" value="Genomic_DNA"/>
</dbReference>
<evidence type="ECO:0000313" key="8">
    <source>
        <dbReference type="Proteomes" id="UP001474421"/>
    </source>
</evidence>
<dbReference type="Proteomes" id="UP001474421">
    <property type="component" value="Unassembled WGS sequence"/>
</dbReference>
<evidence type="ECO:0000256" key="2">
    <source>
        <dbReference type="ARBA" id="ARBA00011016"/>
    </source>
</evidence>
<gene>
    <name evidence="7" type="ORF">NXF25_016653</name>
</gene>
<name>A0AAW1AUE0_CROAD</name>
<evidence type="ECO:0000313" key="7">
    <source>
        <dbReference type="EMBL" id="KAK9393391.1"/>
    </source>
</evidence>
<accession>A0AAW1AUE0</accession>
<keyword evidence="3" id="KW-0732">Signal</keyword>
<keyword evidence="8" id="KW-1185">Reference proteome</keyword>
<dbReference type="PANTHER" id="PTHR23412">
    <property type="entry name" value="STEREOCILIN RELATED"/>
    <property type="match status" value="1"/>
</dbReference>
<protein>
    <submittedName>
        <fullName evidence="7">Mesothelin</fullName>
    </submittedName>
</protein>
<dbReference type="Gene3D" id="1.20.970.40">
    <property type="match status" value="1"/>
</dbReference>
<evidence type="ECO:0000256" key="4">
    <source>
        <dbReference type="ARBA" id="ARBA00022889"/>
    </source>
</evidence>
<organism evidence="7 8">
    <name type="scientific">Crotalus adamanteus</name>
    <name type="common">Eastern diamondback rattlesnake</name>
    <dbReference type="NCBI Taxonomy" id="8729"/>
    <lineage>
        <taxon>Eukaryota</taxon>
        <taxon>Metazoa</taxon>
        <taxon>Chordata</taxon>
        <taxon>Craniata</taxon>
        <taxon>Vertebrata</taxon>
        <taxon>Euteleostomi</taxon>
        <taxon>Lepidosauria</taxon>
        <taxon>Squamata</taxon>
        <taxon>Bifurcata</taxon>
        <taxon>Unidentata</taxon>
        <taxon>Episquamata</taxon>
        <taxon>Toxicofera</taxon>
        <taxon>Serpentes</taxon>
        <taxon>Colubroidea</taxon>
        <taxon>Viperidae</taxon>
        <taxon>Crotalinae</taxon>
        <taxon>Crotalus</taxon>
    </lineage>
</organism>
<dbReference type="PANTHER" id="PTHR23412:SF6">
    <property type="entry name" value="MESOTHELIN"/>
    <property type="match status" value="1"/>
</dbReference>
<comment type="caution">
    <text evidence="7">The sequence shown here is derived from an EMBL/GenBank/DDBJ whole genome shotgun (WGS) entry which is preliminary data.</text>
</comment>
<evidence type="ECO:0000256" key="3">
    <source>
        <dbReference type="ARBA" id="ARBA00022729"/>
    </source>
</evidence>
<dbReference type="InterPro" id="IPR010335">
    <property type="entry name" value="Mesothelin"/>
</dbReference>
<sequence>MPFRRSELTWAEISSRFHLCKAECLDFISVSQTCEEAAESECIYLPTKKVLFGIMPESLRMLCCLFMVGCAIMLTPSGALKFLNTSGPAISKEEARMSNHLVCEMSGDSIAASGEKLLKQLSQCQHLTPDQVKAIQEIFSSGNTSFGPPSTWSSSVLNQLSQLILILDPNILESIPKNVLRPWLQNSILNSDSSQDQLVRIRESLKSSRPKRDIAKCPEKKVITEKILNDDLIEKLVYYIPVELKLCLTKENLVNNISAFSDYPFTDEQLIAVKEKLDEIFPEGYPPAVISNLGLLEKLIDKNNIKQWTINSSSTVQALLDIVSNDEMRSAVLQRYIELRKEIDSDFLNVLGQHICLLNEDQLSMITEKNIETAILLDPSNCSSAIKDHLYAQAKRAFSDRHYNYSEYYKRIKPFLGGAPIEDLRALSKNDVNMDMKTFLGLKSSSVKELTLENVKGLLGTNLNSLRDNQNIPLVREWIQKQKQSDLNSLGLGLRGGLPEGFIVLTRHKKQG</sequence>
<dbReference type="InterPro" id="IPR026664">
    <property type="entry name" value="Stereocilin-rel"/>
</dbReference>
<keyword evidence="4" id="KW-0130">Cell adhesion</keyword>
<dbReference type="GO" id="GO:0007160">
    <property type="term" value="P:cell-matrix adhesion"/>
    <property type="evidence" value="ECO:0007669"/>
    <property type="project" value="TreeGrafter"/>
</dbReference>
<proteinExistence type="inferred from homology"/>
<evidence type="ECO:0000256" key="1">
    <source>
        <dbReference type="ARBA" id="ARBA00004370"/>
    </source>
</evidence>
<dbReference type="AlphaFoldDB" id="A0AAW1AUE0"/>
<evidence type="ECO:0000256" key="5">
    <source>
        <dbReference type="ARBA" id="ARBA00023136"/>
    </source>
</evidence>
<comment type="similarity">
    <text evidence="2">Belongs to the mesothelin family.</text>
</comment>